<feature type="transmembrane region" description="Helical" evidence="4">
    <location>
        <begin position="295"/>
        <end position="317"/>
    </location>
</feature>
<proteinExistence type="predicted"/>
<evidence type="ECO:0000313" key="6">
    <source>
        <dbReference type="Proteomes" id="UP001530400"/>
    </source>
</evidence>
<evidence type="ECO:0000256" key="2">
    <source>
        <dbReference type="SAM" id="Coils"/>
    </source>
</evidence>
<evidence type="ECO:0000256" key="4">
    <source>
        <dbReference type="SAM" id="Phobius"/>
    </source>
</evidence>
<protein>
    <submittedName>
        <fullName evidence="5">Uncharacterized protein</fullName>
    </submittedName>
</protein>
<dbReference type="AlphaFoldDB" id="A0ABD3PQ27"/>
<dbReference type="InterPro" id="IPR028994">
    <property type="entry name" value="Integrin_alpha_N"/>
</dbReference>
<reference evidence="5 6" key="1">
    <citation type="submission" date="2024-10" db="EMBL/GenBank/DDBJ databases">
        <title>Updated reference genomes for cyclostephanoid diatoms.</title>
        <authorList>
            <person name="Roberts W.R."/>
            <person name="Alverson A.J."/>
        </authorList>
    </citation>
    <scope>NUCLEOTIDE SEQUENCE [LARGE SCALE GENOMIC DNA]</scope>
    <source>
        <strain evidence="5 6">AJA010-31</strain>
    </source>
</reference>
<keyword evidence="4" id="KW-0812">Transmembrane</keyword>
<keyword evidence="6" id="KW-1185">Reference proteome</keyword>
<dbReference type="PANTHER" id="PTHR36220:SF1">
    <property type="entry name" value="GAMMA TUBULIN COMPLEX COMPONENT C-TERMINAL DOMAIN-CONTAINING PROTEIN"/>
    <property type="match status" value="1"/>
</dbReference>
<keyword evidence="4" id="KW-0472">Membrane</keyword>
<comment type="caution">
    <text evidence="5">The sequence shown here is derived from an EMBL/GenBank/DDBJ whole genome shotgun (WGS) entry which is preliminary data.</text>
</comment>
<organism evidence="5 6">
    <name type="scientific">Cyclotella atomus</name>
    <dbReference type="NCBI Taxonomy" id="382360"/>
    <lineage>
        <taxon>Eukaryota</taxon>
        <taxon>Sar</taxon>
        <taxon>Stramenopiles</taxon>
        <taxon>Ochrophyta</taxon>
        <taxon>Bacillariophyta</taxon>
        <taxon>Coscinodiscophyceae</taxon>
        <taxon>Thalassiosirophycidae</taxon>
        <taxon>Stephanodiscales</taxon>
        <taxon>Stephanodiscaceae</taxon>
        <taxon>Cyclotella</taxon>
    </lineage>
</organism>
<feature type="coiled-coil region" evidence="2">
    <location>
        <begin position="32"/>
        <end position="90"/>
    </location>
</feature>
<dbReference type="Gene3D" id="2.130.10.130">
    <property type="entry name" value="Integrin alpha, N-terminal"/>
    <property type="match status" value="2"/>
</dbReference>
<accession>A0ABD3PQ27</accession>
<name>A0ABD3PQ27_9STRA</name>
<dbReference type="EMBL" id="JALLPJ020000506">
    <property type="protein sequence ID" value="KAL3790240.1"/>
    <property type="molecule type" value="Genomic_DNA"/>
</dbReference>
<dbReference type="Pfam" id="PF14312">
    <property type="entry name" value="FG-GAP_2"/>
    <property type="match status" value="1"/>
</dbReference>
<keyword evidence="4" id="KW-1133">Transmembrane helix</keyword>
<evidence type="ECO:0000313" key="5">
    <source>
        <dbReference type="EMBL" id="KAL3790240.1"/>
    </source>
</evidence>
<keyword evidence="2" id="KW-0175">Coiled coil</keyword>
<gene>
    <name evidence="5" type="ORF">ACHAWO_001315</name>
</gene>
<evidence type="ECO:0000256" key="3">
    <source>
        <dbReference type="SAM" id="MobiDB-lite"/>
    </source>
</evidence>
<feature type="region of interest" description="Disordered" evidence="3">
    <location>
        <begin position="1"/>
        <end position="25"/>
    </location>
</feature>
<dbReference type="InterPro" id="IPR036322">
    <property type="entry name" value="WD40_repeat_dom_sf"/>
</dbReference>
<dbReference type="SUPFAM" id="SSF50978">
    <property type="entry name" value="WD40 repeat-like"/>
    <property type="match status" value="1"/>
</dbReference>
<dbReference type="Proteomes" id="UP001530400">
    <property type="component" value="Unassembled WGS sequence"/>
</dbReference>
<keyword evidence="1" id="KW-0732">Signal</keyword>
<dbReference type="InterPro" id="IPR013517">
    <property type="entry name" value="FG-GAP"/>
</dbReference>
<evidence type="ECO:0000256" key="1">
    <source>
        <dbReference type="ARBA" id="ARBA00022729"/>
    </source>
</evidence>
<dbReference type="PANTHER" id="PTHR36220">
    <property type="entry name" value="UNNAMED PRODUCT"/>
    <property type="match status" value="1"/>
</dbReference>
<sequence>MNITSDSHSDENDSIGSCPRSDQLKMAADPKIENAKARLEACRSDYLQLQFQMSYLTDQSDRRSCANSLLQQLKEEIMMLEKKISGSETQHSSTQDITEMESLEDSAPPGKLAEFNDTSEIAPDQDQIDQFDYALRILDEVETRHSKAAANRNQFYSQQDRTSIMGSTITTRLPSVIHQQVVIDTEDDISSVGASTITTLPPSIVEFNPQHDALGQQDDALTQQDDAVADDIMRFTEVSAAVDPILETFDADATPILSATLVTQPVSKEQKSVEPVYDAVGVSDEPLSFWKKHKLIFPLVFIICILTGAIIGLVFGVQKSDSQPTMLLVADSLAPSTSISPSTYFPSVQLSSSNQPTPCRPYRVSSLGTAFNDDCKYECNPWVIIDGNNVLIAKPVDERVHFFDYNGGSPKKSSTFNLESYIYSIEISGNYAAVGIPEYNNYTGAVVVFEKNATAVWNQVVQIEPDNITSFAFFGFSVDIENETLAIGAPDDAEKGSVYFYSRINNTWTPQSKLVSGSDSGVFGESISMRGNVIAISDTLAGNNSQEAVFIYTFDSQPNTWIQTNKVSNDDCGMKFGSSVELTGDLGLLVMCAEDLNDYETGAVYYYSRSDDEQYELQQTITPSKSDGSLKSIVKNTYEIVSDGNNMLLGYYSGTNGKVQLFTKENDMWTEGNVVSPPPNQTYFADYFTLSGRNMLISSSTNVHTYSLDDC</sequence>